<evidence type="ECO:0000256" key="1">
    <source>
        <dbReference type="SAM" id="MobiDB-lite"/>
    </source>
</evidence>
<evidence type="ECO:0000313" key="2">
    <source>
        <dbReference type="EMBL" id="KAJ1130473.1"/>
    </source>
</evidence>
<feature type="compositionally biased region" description="Polar residues" evidence="1">
    <location>
        <begin position="1"/>
        <end position="19"/>
    </location>
</feature>
<comment type="caution">
    <text evidence="2">The sequence shown here is derived from an EMBL/GenBank/DDBJ whole genome shotgun (WGS) entry which is preliminary data.</text>
</comment>
<organism evidence="2 3">
    <name type="scientific">Pleurodeles waltl</name>
    <name type="common">Iberian ribbed newt</name>
    <dbReference type="NCBI Taxonomy" id="8319"/>
    <lineage>
        <taxon>Eukaryota</taxon>
        <taxon>Metazoa</taxon>
        <taxon>Chordata</taxon>
        <taxon>Craniata</taxon>
        <taxon>Vertebrata</taxon>
        <taxon>Euteleostomi</taxon>
        <taxon>Amphibia</taxon>
        <taxon>Batrachia</taxon>
        <taxon>Caudata</taxon>
        <taxon>Salamandroidea</taxon>
        <taxon>Salamandridae</taxon>
        <taxon>Pleurodelinae</taxon>
        <taxon>Pleurodeles</taxon>
    </lineage>
</organism>
<proteinExistence type="predicted"/>
<sequence>MSQAPANIETQSAAGTRSRNCFLPCPVDCVLLGCRGQGRHRRNATGHPARVCALLVVPLCCGLAGRVQRGEEVRKER</sequence>
<dbReference type="AlphaFoldDB" id="A0AAV7PVH4"/>
<protein>
    <submittedName>
        <fullName evidence="2">Uncharacterized protein</fullName>
    </submittedName>
</protein>
<gene>
    <name evidence="2" type="ORF">NDU88_008825</name>
</gene>
<reference evidence="2" key="1">
    <citation type="journal article" date="2022" name="bioRxiv">
        <title>Sequencing and chromosome-scale assembly of the giantPleurodeles waltlgenome.</title>
        <authorList>
            <person name="Brown T."/>
            <person name="Elewa A."/>
            <person name="Iarovenko S."/>
            <person name="Subramanian E."/>
            <person name="Araus A.J."/>
            <person name="Petzold A."/>
            <person name="Susuki M."/>
            <person name="Suzuki K.-i.T."/>
            <person name="Hayashi T."/>
            <person name="Toyoda A."/>
            <person name="Oliveira C."/>
            <person name="Osipova E."/>
            <person name="Leigh N.D."/>
            <person name="Simon A."/>
            <person name="Yun M.H."/>
        </authorList>
    </citation>
    <scope>NUCLEOTIDE SEQUENCE</scope>
    <source>
        <strain evidence="2">20211129_DDA</strain>
        <tissue evidence="2">Liver</tissue>
    </source>
</reference>
<evidence type="ECO:0000313" key="3">
    <source>
        <dbReference type="Proteomes" id="UP001066276"/>
    </source>
</evidence>
<dbReference type="EMBL" id="JANPWB010000011">
    <property type="protein sequence ID" value="KAJ1130473.1"/>
    <property type="molecule type" value="Genomic_DNA"/>
</dbReference>
<feature type="region of interest" description="Disordered" evidence="1">
    <location>
        <begin position="1"/>
        <end position="20"/>
    </location>
</feature>
<name>A0AAV7PVH4_PLEWA</name>
<accession>A0AAV7PVH4</accession>
<dbReference type="Proteomes" id="UP001066276">
    <property type="component" value="Chromosome 7"/>
</dbReference>
<keyword evidence="3" id="KW-1185">Reference proteome</keyword>